<accession>A0A7D5GFT8</accession>
<dbReference type="EMBL" id="CP058601">
    <property type="protein sequence ID" value="QLG47808.1"/>
    <property type="molecule type" value="Genomic_DNA"/>
</dbReference>
<keyword evidence="1" id="KW-0812">Transmembrane</keyword>
<dbReference type="Pfam" id="PF11255">
    <property type="entry name" value="DUF3054"/>
    <property type="match status" value="1"/>
</dbReference>
<feature type="transmembrane region" description="Helical" evidence="1">
    <location>
        <begin position="112"/>
        <end position="133"/>
    </location>
</feature>
<evidence type="ECO:0000256" key="1">
    <source>
        <dbReference type="SAM" id="Phobius"/>
    </source>
</evidence>
<evidence type="ECO:0000313" key="2">
    <source>
        <dbReference type="EMBL" id="QLG47808.1"/>
    </source>
</evidence>
<evidence type="ECO:0000313" key="3">
    <source>
        <dbReference type="Proteomes" id="UP000509241"/>
    </source>
</evidence>
<organism evidence="2 3">
    <name type="scientific">Natrinema halophilum</name>
    <dbReference type="NCBI Taxonomy" id="1699371"/>
    <lineage>
        <taxon>Archaea</taxon>
        <taxon>Methanobacteriati</taxon>
        <taxon>Methanobacteriota</taxon>
        <taxon>Stenosarchaea group</taxon>
        <taxon>Halobacteria</taxon>
        <taxon>Halobacteriales</taxon>
        <taxon>Natrialbaceae</taxon>
        <taxon>Natrinema</taxon>
    </lineage>
</organism>
<gene>
    <name evidence="2" type="ORF">HYG82_02590</name>
</gene>
<proteinExistence type="predicted"/>
<protein>
    <submittedName>
        <fullName evidence="2">DUF3054 domain-containing protein</fullName>
    </submittedName>
</protein>
<dbReference type="AlphaFoldDB" id="A0A7D5GFT8"/>
<name>A0A7D5GFT8_9EURY</name>
<dbReference type="KEGG" id="haly:HYG82_02590"/>
<sequence>MDTAVRSGGYGGGVDRDQFVTAVVDVSVIAGLVLLGNIEHGGNPIAEPFASVETIAPFVIGWLAVSLLAGVYTRDRVQGSHRYRQMAVTWIAAANVGLMLRASSLFDGGATWPFPLVITGTGLVALLGWRFGFGLYRSATA</sequence>
<dbReference type="GeneID" id="56032143"/>
<keyword evidence="1" id="KW-0472">Membrane</keyword>
<dbReference type="OrthoDB" id="177006at2157"/>
<keyword evidence="3" id="KW-1185">Reference proteome</keyword>
<dbReference type="Proteomes" id="UP000509241">
    <property type="component" value="Chromosome"/>
</dbReference>
<feature type="transmembrane region" description="Helical" evidence="1">
    <location>
        <begin position="55"/>
        <end position="74"/>
    </location>
</feature>
<keyword evidence="1" id="KW-1133">Transmembrane helix</keyword>
<dbReference type="RefSeq" id="WP_179259550.1">
    <property type="nucleotide sequence ID" value="NZ_CP058601.1"/>
</dbReference>
<dbReference type="InterPro" id="IPR021414">
    <property type="entry name" value="DUF3054"/>
</dbReference>
<feature type="transmembrane region" description="Helical" evidence="1">
    <location>
        <begin position="86"/>
        <end position="106"/>
    </location>
</feature>
<reference evidence="2 3" key="1">
    <citation type="submission" date="2020-07" db="EMBL/GenBank/DDBJ databases">
        <authorList>
            <person name="Cui H."/>
        </authorList>
    </citation>
    <scope>NUCLEOTIDE SEQUENCE [LARGE SCALE GENOMIC DNA]</scope>
    <source>
        <strain evidence="2 3">YPL8</strain>
    </source>
</reference>